<dbReference type="SUPFAM" id="SSF53187">
    <property type="entry name" value="Zn-dependent exopeptidases"/>
    <property type="match status" value="1"/>
</dbReference>
<dbReference type="CDD" id="cd03884">
    <property type="entry name" value="M20_bAS"/>
    <property type="match status" value="1"/>
</dbReference>
<dbReference type="Gene3D" id="3.40.630.10">
    <property type="entry name" value="Zn peptidases"/>
    <property type="match status" value="1"/>
</dbReference>
<dbReference type="PIRSF" id="PIRSF001235">
    <property type="entry name" value="Amidase_carbamoylase"/>
    <property type="match status" value="1"/>
</dbReference>
<dbReference type="InterPro" id="IPR002933">
    <property type="entry name" value="Peptidase_M20"/>
</dbReference>
<feature type="domain" description="Peptidase M20 dimerisation" evidence="3">
    <location>
        <begin position="212"/>
        <end position="311"/>
    </location>
</feature>
<dbReference type="EMBL" id="JBEPML010000008">
    <property type="protein sequence ID" value="MET3792505.1"/>
    <property type="molecule type" value="Genomic_DNA"/>
</dbReference>
<dbReference type="PANTHER" id="PTHR32494:SF5">
    <property type="entry name" value="ALLANTOATE AMIDOHYDROLASE"/>
    <property type="match status" value="1"/>
</dbReference>
<dbReference type="EC" id="3.5.1.87" evidence="4"/>
<dbReference type="RefSeq" id="WP_354195579.1">
    <property type="nucleotide sequence ID" value="NZ_JBEPML010000008.1"/>
</dbReference>
<dbReference type="InterPro" id="IPR010158">
    <property type="entry name" value="Amidase_Cbmase"/>
</dbReference>
<dbReference type="NCBIfam" id="NF006771">
    <property type="entry name" value="PRK09290.1-5"/>
    <property type="match status" value="1"/>
</dbReference>
<comment type="caution">
    <text evidence="4">The sequence shown here is derived from an EMBL/GenBank/DDBJ whole genome shotgun (WGS) entry which is preliminary data.</text>
</comment>
<organism evidence="4 5">
    <name type="scientific">Aquamicrobium terrae</name>
    <dbReference type="NCBI Taxonomy" id="1324945"/>
    <lineage>
        <taxon>Bacteria</taxon>
        <taxon>Pseudomonadati</taxon>
        <taxon>Pseudomonadota</taxon>
        <taxon>Alphaproteobacteria</taxon>
        <taxon>Hyphomicrobiales</taxon>
        <taxon>Phyllobacteriaceae</taxon>
        <taxon>Aquamicrobium</taxon>
    </lineage>
</organism>
<dbReference type="NCBIfam" id="TIGR01879">
    <property type="entry name" value="hydantase"/>
    <property type="match status" value="1"/>
</dbReference>
<evidence type="ECO:0000313" key="5">
    <source>
        <dbReference type="Proteomes" id="UP001549076"/>
    </source>
</evidence>
<dbReference type="Proteomes" id="UP001549076">
    <property type="component" value="Unassembled WGS sequence"/>
</dbReference>
<dbReference type="InterPro" id="IPR011650">
    <property type="entry name" value="Peptidase_M20_dimer"/>
</dbReference>
<keyword evidence="5" id="KW-1185">Reference proteome</keyword>
<dbReference type="PANTHER" id="PTHR32494">
    <property type="entry name" value="ALLANTOATE DEIMINASE-RELATED"/>
    <property type="match status" value="1"/>
</dbReference>
<evidence type="ECO:0000259" key="3">
    <source>
        <dbReference type="Pfam" id="PF07687"/>
    </source>
</evidence>
<dbReference type="Pfam" id="PF07687">
    <property type="entry name" value="M20_dimer"/>
    <property type="match status" value="1"/>
</dbReference>
<dbReference type="GO" id="GO:0050538">
    <property type="term" value="F:N-carbamoyl-L-amino-acid hydrolase activity"/>
    <property type="evidence" value="ECO:0007669"/>
    <property type="project" value="UniProtKB-EC"/>
</dbReference>
<name>A0ABV2N0C7_9HYPH</name>
<sequence>MTALRINGARLLERHKLMAGFGETGNGGVIRPALSDEETSARLALLNLARERGFACSVDPIGNLFIRRKGADEGRAPLRMGSHLDSQIPGGNFDGVYGVIAGFEVLETLEDHKVASDAPIEVVVWNNEEGARFSPTTMGSAVHAGQLSLDKALGSFDQDGNRLGDELARSLTQLGPLKSIELGSESLAYVEAHIEQGPILEQNEIPIGVVTGIQGIVQFEVRITGEEAHAGTTPRSRRKDAFWAALDLTAQLRSVTADKDDAIRFTVGRLTVLPGSPNTVPAKVAFTIDLRHPDEALLASVHTQIYQAAETLQTPCEISVITTLNSPPVCFAAKVISSIERQAAEVGLDTARIASGATHDAKFMAPLCPTGMIFIPCRDGISHNENEWADPEHMIAGANTLLGVITELTRAKPT</sequence>
<accession>A0ABV2N0C7</accession>
<dbReference type="Gene3D" id="3.30.70.360">
    <property type="match status" value="1"/>
</dbReference>
<evidence type="ECO:0000313" key="4">
    <source>
        <dbReference type="EMBL" id="MET3792505.1"/>
    </source>
</evidence>
<dbReference type="SUPFAM" id="SSF55031">
    <property type="entry name" value="Bacterial exopeptidase dimerisation domain"/>
    <property type="match status" value="1"/>
</dbReference>
<evidence type="ECO:0000256" key="1">
    <source>
        <dbReference type="ARBA" id="ARBA00006153"/>
    </source>
</evidence>
<keyword evidence="2 4" id="KW-0378">Hydrolase</keyword>
<gene>
    <name evidence="4" type="ORF">ABID37_002722</name>
</gene>
<dbReference type="Pfam" id="PF01546">
    <property type="entry name" value="Peptidase_M20"/>
    <property type="match status" value="1"/>
</dbReference>
<dbReference type="InterPro" id="IPR036264">
    <property type="entry name" value="Bact_exopeptidase_dim_dom"/>
</dbReference>
<protein>
    <submittedName>
        <fullName evidence="4">N-carbamoyl-L-amino-acid hydrolase</fullName>
        <ecNumber evidence="4">3.5.1.87</ecNumber>
    </submittedName>
</protein>
<reference evidence="4 5" key="1">
    <citation type="submission" date="2024-06" db="EMBL/GenBank/DDBJ databases">
        <title>Genomic Encyclopedia of Type Strains, Phase IV (KMG-IV): sequencing the most valuable type-strain genomes for metagenomic binning, comparative biology and taxonomic classification.</title>
        <authorList>
            <person name="Goeker M."/>
        </authorList>
    </citation>
    <scope>NUCLEOTIDE SEQUENCE [LARGE SCALE GENOMIC DNA]</scope>
    <source>
        <strain evidence="4 5">DSM 27865</strain>
    </source>
</reference>
<comment type="similarity">
    <text evidence="1">Belongs to the peptidase M20 family.</text>
</comment>
<proteinExistence type="inferred from homology"/>
<evidence type="ECO:0000256" key="2">
    <source>
        <dbReference type="ARBA" id="ARBA00022801"/>
    </source>
</evidence>